<dbReference type="RefSeq" id="WP_144228544.1">
    <property type="nucleotide sequence ID" value="NZ_CBCRVV010000003.1"/>
</dbReference>
<evidence type="ECO:0000313" key="3">
    <source>
        <dbReference type="Proteomes" id="UP000315648"/>
    </source>
</evidence>
<dbReference type="Gene3D" id="3.30.160.150">
    <property type="entry name" value="Lipoprotein like domain"/>
    <property type="match status" value="1"/>
</dbReference>
<evidence type="ECO:0000313" key="2">
    <source>
        <dbReference type="EMBL" id="TSJ78203.1"/>
    </source>
</evidence>
<dbReference type="EMBL" id="VMBG01000001">
    <property type="protein sequence ID" value="TSJ78203.1"/>
    <property type="molecule type" value="Genomic_DNA"/>
</dbReference>
<evidence type="ECO:0008006" key="4">
    <source>
        <dbReference type="Google" id="ProtNLM"/>
    </source>
</evidence>
<keyword evidence="3" id="KW-1185">Reference proteome</keyword>
<feature type="chain" id="PRO_5021732272" description="LptE family protein" evidence="1">
    <location>
        <begin position="22"/>
        <end position="169"/>
    </location>
</feature>
<protein>
    <recommendedName>
        <fullName evidence="4">LptE family protein</fullName>
    </recommendedName>
</protein>
<dbReference type="Pfam" id="PF04390">
    <property type="entry name" value="LptE"/>
    <property type="match status" value="1"/>
</dbReference>
<gene>
    <name evidence="2" type="ORF">FPL22_02535</name>
</gene>
<organism evidence="2 3">
    <name type="scientific">Rariglobus hedericola</name>
    <dbReference type="NCBI Taxonomy" id="2597822"/>
    <lineage>
        <taxon>Bacteria</taxon>
        <taxon>Pseudomonadati</taxon>
        <taxon>Verrucomicrobiota</taxon>
        <taxon>Opitutia</taxon>
        <taxon>Opitutales</taxon>
        <taxon>Opitutaceae</taxon>
        <taxon>Rariglobus</taxon>
    </lineage>
</organism>
<dbReference type="GO" id="GO:0043165">
    <property type="term" value="P:Gram-negative-bacterium-type cell outer membrane assembly"/>
    <property type="evidence" value="ECO:0007669"/>
    <property type="project" value="InterPro"/>
</dbReference>
<dbReference type="InterPro" id="IPR007485">
    <property type="entry name" value="LPS_assembly_LptE"/>
</dbReference>
<accession>A0A556QNJ0</accession>
<name>A0A556QNJ0_9BACT</name>
<dbReference type="PROSITE" id="PS51257">
    <property type="entry name" value="PROKAR_LIPOPROTEIN"/>
    <property type="match status" value="1"/>
</dbReference>
<reference evidence="2 3" key="1">
    <citation type="submission" date="2019-07" db="EMBL/GenBank/DDBJ databases">
        <title>Description of 53C-WASEF.</title>
        <authorList>
            <person name="Pitt A."/>
            <person name="Hahn M.W."/>
        </authorList>
    </citation>
    <scope>NUCLEOTIDE SEQUENCE [LARGE SCALE GENOMIC DNA]</scope>
    <source>
        <strain evidence="2 3">53C-WASEF</strain>
    </source>
</reference>
<dbReference type="Proteomes" id="UP000315648">
    <property type="component" value="Unassembled WGS sequence"/>
</dbReference>
<dbReference type="OrthoDB" id="195967at2"/>
<feature type="signal peptide" evidence="1">
    <location>
        <begin position="1"/>
        <end position="21"/>
    </location>
</feature>
<comment type="caution">
    <text evidence="2">The sequence shown here is derived from an EMBL/GenBank/DDBJ whole genome shotgun (WGS) entry which is preliminary data.</text>
</comment>
<proteinExistence type="predicted"/>
<keyword evidence="1" id="KW-0732">Signal</keyword>
<dbReference type="AlphaFoldDB" id="A0A556QNJ0"/>
<dbReference type="GO" id="GO:0019867">
    <property type="term" value="C:outer membrane"/>
    <property type="evidence" value="ECO:0007669"/>
    <property type="project" value="InterPro"/>
</dbReference>
<evidence type="ECO:0000256" key="1">
    <source>
        <dbReference type="SAM" id="SignalP"/>
    </source>
</evidence>
<sequence>MRASFFLCLAGLLFFTGCANYRLGTGGQVSFRTLYVAPVVNETNAPQTVAIVSTQIREAFLHDSRVILVNTAEEADATLTVHLVKYGREIQTRETRDTGLARKFDVTLSAKATLRDNRDNKPIFTDRAIDATRQIFTDGGQQLQAEYQNIPLLAESLAKNVRSATLDIW</sequence>